<dbReference type="KEGG" id="dmp:FAK_37290"/>
<evidence type="ECO:0000259" key="1">
    <source>
        <dbReference type="Pfam" id="PF12706"/>
    </source>
</evidence>
<proteinExistence type="predicted"/>
<dbReference type="Pfam" id="PF12706">
    <property type="entry name" value="Lactamase_B_2"/>
    <property type="match status" value="1"/>
</dbReference>
<keyword evidence="3" id="KW-1185">Reference proteome</keyword>
<gene>
    <name evidence="2" type="ORF">FAK_37290</name>
</gene>
<protein>
    <submittedName>
        <fullName evidence="2">MBL fold metallo-hydrolase</fullName>
    </submittedName>
</protein>
<reference evidence="3" key="1">
    <citation type="journal article" date="2023" name="Arch. Microbiol.">
        <title>Desulfoferula mesophilus gen. nov. sp. nov., a mesophilic sulfate-reducing bacterium isolated from a brackish lake sediment.</title>
        <authorList>
            <person name="Watanabe T."/>
            <person name="Yabe T."/>
            <person name="Tsuji J.M."/>
            <person name="Fukui M."/>
        </authorList>
    </citation>
    <scope>NUCLEOTIDE SEQUENCE [LARGE SCALE GENOMIC DNA]</scope>
    <source>
        <strain evidence="3">12FAK</strain>
    </source>
</reference>
<accession>A0AAU9F2Q3</accession>
<dbReference type="Gene3D" id="3.60.15.10">
    <property type="entry name" value="Ribonuclease Z/Hydroxyacylglutathione hydrolase-like"/>
    <property type="match status" value="1"/>
</dbReference>
<dbReference type="Proteomes" id="UP001366166">
    <property type="component" value="Chromosome"/>
</dbReference>
<feature type="domain" description="Metallo-beta-lactamase" evidence="1">
    <location>
        <begin position="36"/>
        <end position="234"/>
    </location>
</feature>
<sequence length="270" mass="29490">MRLRFWGTRGSIPAPGPDTVRFGGNSTCVQLELGGRQVIIDAGSGIRPLGRALLGRMHEVVLLITHLHPDHLLGFPFFAPIFDPRMTIRVGGWPNGLLGLRRLFYSGRPVGGFPVPFDLLPATIVRDPALAPPRFRLGEYMVRTAPLSHPQGSIGYRFDGPEGCLVFITDNELPPQGLPSHLVDFCRGANVLIHDCQYLPQEMGPFRGRGHSDWPSALALALAAGVGRLIFTHHDPERSDLQVQQMVDQARAHAPKLAVDAAAEGMVLEL</sequence>
<organism evidence="2 3">
    <name type="scientific">Desulfoferula mesophila</name>
    <dbReference type="NCBI Taxonomy" id="3058419"/>
    <lineage>
        <taxon>Bacteria</taxon>
        <taxon>Pseudomonadati</taxon>
        <taxon>Thermodesulfobacteriota</taxon>
        <taxon>Desulfarculia</taxon>
        <taxon>Desulfarculales</taxon>
        <taxon>Desulfarculaceae</taxon>
        <taxon>Desulfoferula</taxon>
    </lineage>
</organism>
<dbReference type="GO" id="GO:0042781">
    <property type="term" value="F:3'-tRNA processing endoribonuclease activity"/>
    <property type="evidence" value="ECO:0007669"/>
    <property type="project" value="TreeGrafter"/>
</dbReference>
<name>A0AAU9F2Q3_9BACT</name>
<dbReference type="InterPro" id="IPR036866">
    <property type="entry name" value="RibonucZ/Hydroxyglut_hydro"/>
</dbReference>
<dbReference type="SUPFAM" id="SSF56281">
    <property type="entry name" value="Metallo-hydrolase/oxidoreductase"/>
    <property type="match status" value="1"/>
</dbReference>
<dbReference type="EMBL" id="AP028679">
    <property type="protein sequence ID" value="BEQ16663.1"/>
    <property type="molecule type" value="Genomic_DNA"/>
</dbReference>
<evidence type="ECO:0000313" key="2">
    <source>
        <dbReference type="EMBL" id="BEQ16663.1"/>
    </source>
</evidence>
<dbReference type="PANTHER" id="PTHR46018">
    <property type="entry name" value="ZINC PHOSPHODIESTERASE ELAC PROTEIN 1"/>
    <property type="match status" value="1"/>
</dbReference>
<dbReference type="AlphaFoldDB" id="A0AAU9F2Q3"/>
<dbReference type="CDD" id="cd07715">
    <property type="entry name" value="TaR3-like_MBL-fold"/>
    <property type="match status" value="1"/>
</dbReference>
<evidence type="ECO:0000313" key="3">
    <source>
        <dbReference type="Proteomes" id="UP001366166"/>
    </source>
</evidence>
<dbReference type="RefSeq" id="WP_338602821.1">
    <property type="nucleotide sequence ID" value="NZ_AP028679.1"/>
</dbReference>
<dbReference type="InterPro" id="IPR001279">
    <property type="entry name" value="Metallo-B-lactamas"/>
</dbReference>
<dbReference type="PANTHER" id="PTHR46018:SF7">
    <property type="entry name" value="RIBONUCLEASE Z"/>
    <property type="match status" value="1"/>
</dbReference>